<evidence type="ECO:0000313" key="2">
    <source>
        <dbReference type="Proteomes" id="UP000637578"/>
    </source>
</evidence>
<dbReference type="RefSeq" id="WP_189060782.1">
    <property type="nucleotide sequence ID" value="NZ_BMMK01000029.1"/>
</dbReference>
<gene>
    <name evidence="1" type="ORF">GCM10012275_49080</name>
</gene>
<dbReference type="AlphaFoldDB" id="A0A8J3CIQ2"/>
<organism evidence="1 2">
    <name type="scientific">Longimycelium tulufanense</name>
    <dbReference type="NCBI Taxonomy" id="907463"/>
    <lineage>
        <taxon>Bacteria</taxon>
        <taxon>Bacillati</taxon>
        <taxon>Actinomycetota</taxon>
        <taxon>Actinomycetes</taxon>
        <taxon>Pseudonocardiales</taxon>
        <taxon>Pseudonocardiaceae</taxon>
        <taxon>Longimycelium</taxon>
    </lineage>
</organism>
<proteinExistence type="predicted"/>
<dbReference type="EMBL" id="BMMK01000029">
    <property type="protein sequence ID" value="GGM72642.1"/>
    <property type="molecule type" value="Genomic_DNA"/>
</dbReference>
<dbReference type="Proteomes" id="UP000637578">
    <property type="component" value="Unassembled WGS sequence"/>
</dbReference>
<sequence>MSHQVDVLTEEIDKAMRQLRLATKGIPVRREKFKGLHENFARSVAAFLVELSYARGNLRRR</sequence>
<keyword evidence="2" id="KW-1185">Reference proteome</keyword>
<accession>A0A8J3CIQ2</accession>
<evidence type="ECO:0000313" key="1">
    <source>
        <dbReference type="EMBL" id="GGM72642.1"/>
    </source>
</evidence>
<reference evidence="1" key="2">
    <citation type="submission" date="2020-09" db="EMBL/GenBank/DDBJ databases">
        <authorList>
            <person name="Sun Q."/>
            <person name="Zhou Y."/>
        </authorList>
    </citation>
    <scope>NUCLEOTIDE SEQUENCE</scope>
    <source>
        <strain evidence="1">CGMCC 4.5737</strain>
    </source>
</reference>
<comment type="caution">
    <text evidence="1">The sequence shown here is derived from an EMBL/GenBank/DDBJ whole genome shotgun (WGS) entry which is preliminary data.</text>
</comment>
<name>A0A8J3CIQ2_9PSEU</name>
<protein>
    <submittedName>
        <fullName evidence="1">Uncharacterized protein</fullName>
    </submittedName>
</protein>
<reference evidence="1" key="1">
    <citation type="journal article" date="2014" name="Int. J. Syst. Evol. Microbiol.">
        <title>Complete genome sequence of Corynebacterium casei LMG S-19264T (=DSM 44701T), isolated from a smear-ripened cheese.</title>
        <authorList>
            <consortium name="US DOE Joint Genome Institute (JGI-PGF)"/>
            <person name="Walter F."/>
            <person name="Albersmeier A."/>
            <person name="Kalinowski J."/>
            <person name="Ruckert C."/>
        </authorList>
    </citation>
    <scope>NUCLEOTIDE SEQUENCE</scope>
    <source>
        <strain evidence="1">CGMCC 4.5737</strain>
    </source>
</reference>